<name>A0A5B8UT98_9SPHI</name>
<sequence length="121" mass="13356">MKRCAIFSLFIVLAIYSASAQTKIRAKDAAKHIGETVTITDKIYGTKLFENTNMTLLDMGGSHPNQYLTIVINGADRPKFKDKPEDYYKGANVSVTGKIIDYKGKPEIIVTDPADLKKASN</sequence>
<accession>A0A5B8UT98</accession>
<dbReference type="Proteomes" id="UP000321479">
    <property type="component" value="Chromosome"/>
</dbReference>
<protein>
    <recommendedName>
        <fullName evidence="4">DNA-binding protein</fullName>
    </recommendedName>
</protein>
<evidence type="ECO:0000313" key="2">
    <source>
        <dbReference type="EMBL" id="QEC62173.1"/>
    </source>
</evidence>
<keyword evidence="1" id="KW-0732">Signal</keyword>
<evidence type="ECO:0000256" key="1">
    <source>
        <dbReference type="SAM" id="SignalP"/>
    </source>
</evidence>
<dbReference type="OrthoDB" id="1524522at2"/>
<dbReference type="KEGG" id="mgin:FRZ54_06105"/>
<dbReference type="AlphaFoldDB" id="A0A5B8UT98"/>
<evidence type="ECO:0000313" key="3">
    <source>
        <dbReference type="Proteomes" id="UP000321479"/>
    </source>
</evidence>
<feature type="chain" id="PRO_5022873484" description="DNA-binding protein" evidence="1">
    <location>
        <begin position="21"/>
        <end position="121"/>
    </location>
</feature>
<evidence type="ECO:0008006" key="4">
    <source>
        <dbReference type="Google" id="ProtNLM"/>
    </source>
</evidence>
<keyword evidence="3" id="KW-1185">Reference proteome</keyword>
<gene>
    <name evidence="2" type="ORF">FRZ54_06105</name>
</gene>
<feature type="signal peptide" evidence="1">
    <location>
        <begin position="1"/>
        <end position="20"/>
    </location>
</feature>
<dbReference type="RefSeq" id="WP_147030750.1">
    <property type="nucleotide sequence ID" value="NZ_CP042436.1"/>
</dbReference>
<proteinExistence type="predicted"/>
<reference evidence="2 3" key="1">
    <citation type="journal article" date="2017" name="Curr. Microbiol.">
        <title>Mucilaginibacter ginsenosidivorans sp. nov., Isolated from Soil of Ginseng Field.</title>
        <authorList>
            <person name="Kim M.M."/>
            <person name="Siddiqi M.Z."/>
            <person name="Im W.T."/>
        </authorList>
    </citation>
    <scope>NUCLEOTIDE SEQUENCE [LARGE SCALE GENOMIC DNA]</scope>
    <source>
        <strain evidence="2 3">Gsoil 3017</strain>
    </source>
</reference>
<organism evidence="2 3">
    <name type="scientific">Mucilaginibacter ginsenosidivorans</name>
    <dbReference type="NCBI Taxonomy" id="398053"/>
    <lineage>
        <taxon>Bacteria</taxon>
        <taxon>Pseudomonadati</taxon>
        <taxon>Bacteroidota</taxon>
        <taxon>Sphingobacteriia</taxon>
        <taxon>Sphingobacteriales</taxon>
        <taxon>Sphingobacteriaceae</taxon>
        <taxon>Mucilaginibacter</taxon>
    </lineage>
</organism>
<dbReference type="EMBL" id="CP042436">
    <property type="protein sequence ID" value="QEC62173.1"/>
    <property type="molecule type" value="Genomic_DNA"/>
</dbReference>